<dbReference type="Proteomes" id="UP000695007">
    <property type="component" value="Unplaced"/>
</dbReference>
<proteinExistence type="predicted"/>
<gene>
    <name evidence="2" type="primary">LOC105359145</name>
</gene>
<dbReference type="PANTHER" id="PTHR21580:SF28">
    <property type="entry name" value="BOREALIN N-TERMINAL DOMAIN-CONTAINING PROTEIN-RELATED"/>
    <property type="match status" value="1"/>
</dbReference>
<organism evidence="1 2">
    <name type="scientific">Ceratosolen solmsi marchali</name>
    <dbReference type="NCBI Taxonomy" id="326594"/>
    <lineage>
        <taxon>Eukaryota</taxon>
        <taxon>Metazoa</taxon>
        <taxon>Ecdysozoa</taxon>
        <taxon>Arthropoda</taxon>
        <taxon>Hexapoda</taxon>
        <taxon>Insecta</taxon>
        <taxon>Pterygota</taxon>
        <taxon>Neoptera</taxon>
        <taxon>Endopterygota</taxon>
        <taxon>Hymenoptera</taxon>
        <taxon>Apocrita</taxon>
        <taxon>Proctotrupomorpha</taxon>
        <taxon>Chalcidoidea</taxon>
        <taxon>Agaonidae</taxon>
        <taxon>Agaoninae</taxon>
        <taxon>Ceratosolen</taxon>
    </lineage>
</organism>
<protein>
    <submittedName>
        <fullName evidence="2">Outer dense fiber protein 3-like</fullName>
    </submittedName>
</protein>
<dbReference type="InterPro" id="IPR010736">
    <property type="entry name" value="SHIPPO-rpt"/>
</dbReference>
<sequence length="242" mass="27634">MELEKKNKPNSLNCMKKGPGPQYMLKTLIGFDDHDPTKYRNPAYTMKFLLKNKVRSTGPGPYPITAHLTNHGLEMSPAYTIVFKPHEKFKDKVPGPGAYAPEKARPMNHHLRAAAYTMRFKHYKNPINLGPGPIYMLPTCIGPEIPDIRAEGAYTMSYRHKQFKPNIGPGPAAYSIITEKFKRKSPAYSIKLKHELSDLSRYLPGPKYNYNLDTIKKRQPKYSFGVRYSECTTVPLIEEDKN</sequence>
<dbReference type="RefSeq" id="XP_011493948.1">
    <property type="nucleotide sequence ID" value="XM_011495646.1"/>
</dbReference>
<dbReference type="InterPro" id="IPR051291">
    <property type="entry name" value="CIMAP"/>
</dbReference>
<evidence type="ECO:0000313" key="1">
    <source>
        <dbReference type="Proteomes" id="UP000695007"/>
    </source>
</evidence>
<name>A0AAJ6YBB6_9HYME</name>
<dbReference type="Pfam" id="PF07004">
    <property type="entry name" value="SHIPPO-rpt"/>
    <property type="match status" value="3"/>
</dbReference>
<keyword evidence="1" id="KW-1185">Reference proteome</keyword>
<dbReference type="GeneID" id="105359145"/>
<dbReference type="AlphaFoldDB" id="A0AAJ6YBB6"/>
<dbReference type="KEGG" id="csol:105359145"/>
<accession>A0AAJ6YBB6</accession>
<dbReference type="GO" id="GO:0005856">
    <property type="term" value="C:cytoskeleton"/>
    <property type="evidence" value="ECO:0007669"/>
    <property type="project" value="TreeGrafter"/>
</dbReference>
<reference evidence="2" key="1">
    <citation type="submission" date="2025-08" db="UniProtKB">
        <authorList>
            <consortium name="RefSeq"/>
        </authorList>
    </citation>
    <scope>IDENTIFICATION</scope>
</reference>
<evidence type="ECO:0000313" key="2">
    <source>
        <dbReference type="RefSeq" id="XP_011493948.1"/>
    </source>
</evidence>
<dbReference type="PANTHER" id="PTHR21580">
    <property type="entry name" value="SHIPPO-1-RELATED"/>
    <property type="match status" value="1"/>
</dbReference>